<organism evidence="1 2">
    <name type="scientific">Portunus trituberculatus</name>
    <name type="common">Swimming crab</name>
    <name type="synonym">Neptunus trituberculatus</name>
    <dbReference type="NCBI Taxonomy" id="210409"/>
    <lineage>
        <taxon>Eukaryota</taxon>
        <taxon>Metazoa</taxon>
        <taxon>Ecdysozoa</taxon>
        <taxon>Arthropoda</taxon>
        <taxon>Crustacea</taxon>
        <taxon>Multicrustacea</taxon>
        <taxon>Malacostraca</taxon>
        <taxon>Eumalacostraca</taxon>
        <taxon>Eucarida</taxon>
        <taxon>Decapoda</taxon>
        <taxon>Pleocyemata</taxon>
        <taxon>Brachyura</taxon>
        <taxon>Eubrachyura</taxon>
        <taxon>Portunoidea</taxon>
        <taxon>Portunidae</taxon>
        <taxon>Portuninae</taxon>
        <taxon>Portunus</taxon>
    </lineage>
</organism>
<protein>
    <submittedName>
        <fullName evidence="1">Uncharacterized protein</fullName>
    </submittedName>
</protein>
<reference evidence="1 2" key="1">
    <citation type="submission" date="2019-05" db="EMBL/GenBank/DDBJ databases">
        <title>Another draft genome of Portunus trituberculatus and its Hox gene families provides insights of decapod evolution.</title>
        <authorList>
            <person name="Jeong J.-H."/>
            <person name="Song I."/>
            <person name="Kim S."/>
            <person name="Choi T."/>
            <person name="Kim D."/>
            <person name="Ryu S."/>
            <person name="Kim W."/>
        </authorList>
    </citation>
    <scope>NUCLEOTIDE SEQUENCE [LARGE SCALE GENOMIC DNA]</scope>
    <source>
        <tissue evidence="1">Muscle</tissue>
    </source>
</reference>
<sequence length="69" mass="7673">MTQIVSNSAVKQQIAITLLMAPSQPSHFLEKQCRSRAIHHKSRSLLRCSLPESNATVETHCSNPSQENT</sequence>
<evidence type="ECO:0000313" key="2">
    <source>
        <dbReference type="Proteomes" id="UP000324222"/>
    </source>
</evidence>
<evidence type="ECO:0000313" key="1">
    <source>
        <dbReference type="EMBL" id="MPC79958.1"/>
    </source>
</evidence>
<name>A0A5B7IGG8_PORTR</name>
<dbReference type="EMBL" id="VSRR010052565">
    <property type="protein sequence ID" value="MPC79958.1"/>
    <property type="molecule type" value="Genomic_DNA"/>
</dbReference>
<keyword evidence="2" id="KW-1185">Reference proteome</keyword>
<dbReference type="AlphaFoldDB" id="A0A5B7IGG8"/>
<dbReference type="Proteomes" id="UP000324222">
    <property type="component" value="Unassembled WGS sequence"/>
</dbReference>
<comment type="caution">
    <text evidence="1">The sequence shown here is derived from an EMBL/GenBank/DDBJ whole genome shotgun (WGS) entry which is preliminary data.</text>
</comment>
<accession>A0A5B7IGG8</accession>
<proteinExistence type="predicted"/>
<gene>
    <name evidence="1" type="ORF">E2C01_074518</name>
</gene>